<dbReference type="AlphaFoldDB" id="A0A2S5RGJ0"/>
<dbReference type="Proteomes" id="UP000239785">
    <property type="component" value="Unassembled WGS sequence"/>
</dbReference>
<evidence type="ECO:0000313" key="2">
    <source>
        <dbReference type="EMBL" id="PPE06423.1"/>
    </source>
</evidence>
<evidence type="ECO:0000256" key="1">
    <source>
        <dbReference type="SAM" id="SignalP"/>
    </source>
</evidence>
<dbReference type="PROSITE" id="PS51257">
    <property type="entry name" value="PROKAR_LIPOPROTEIN"/>
    <property type="match status" value="1"/>
</dbReference>
<name>A0A2S5RGJ0_9MOLU</name>
<gene>
    <name evidence="2" type="ORF">MCORR_v1c00510</name>
</gene>
<dbReference type="InterPro" id="IPR054816">
    <property type="entry name" value="Lipoprotein_mollicutes-type_CS"/>
</dbReference>
<protein>
    <recommendedName>
        <fullName evidence="4">Lipoprotein</fullName>
    </recommendedName>
</protein>
<keyword evidence="3" id="KW-1185">Reference proteome</keyword>
<feature type="signal peptide" evidence="1">
    <location>
        <begin position="1"/>
        <end position="19"/>
    </location>
</feature>
<evidence type="ECO:0000313" key="3">
    <source>
        <dbReference type="Proteomes" id="UP000239785"/>
    </source>
</evidence>
<organism evidence="2 3">
    <name type="scientific">Mesoplasma corruscae</name>
    <dbReference type="NCBI Taxonomy" id="216874"/>
    <lineage>
        <taxon>Bacteria</taxon>
        <taxon>Bacillati</taxon>
        <taxon>Mycoplasmatota</taxon>
        <taxon>Mollicutes</taxon>
        <taxon>Entomoplasmatales</taxon>
        <taxon>Entomoplasmataceae</taxon>
        <taxon>Mesoplasma</taxon>
    </lineage>
</organism>
<dbReference type="OrthoDB" id="395787at2"/>
<dbReference type="NCBIfam" id="NF038029">
    <property type="entry name" value="LP_plasma"/>
    <property type="match status" value="1"/>
</dbReference>
<sequence length="693" mass="78004">MKKLLLILGAAGLTASTSAIVVSCKTSVIRWDKIKFSDENIYKNLIIKLKQGGIITKSQADEFFAISDSERTSDIVKLINKSITDYEYEANYNKQNDIFKIKQDETTSSDNILDNLSSTIIYNTYTSKLIKDSNGYDEEFAKNRSLNPNKIVKNDEDYKYAIYYKESSKENSDNEWLRWQFRGEFGQNEAHQTPSLTLLTNSDNETNKNFIIVGSKKIQGVETASLDQLPKVALGEEIPENTDTFKIDAEFSGFDILKYRFQNYISSEIKTTLYDQLIGMAYLNESIISTNWTNLNYVNTNARLNTSNKLVNSFQNRLNESQESNIKMIWSIQHKDTDENIAKWIAKIKQEIGDTTENGNIRLQNYSLPDLKELIEKGPEGTENVSDWNIVEEGYDNFFGIKGYNGIVRNTESSVEAITSQELKISSDAQTAAKSITSPTILINNGAGFKVGEAGAKEIVLVLPLYLNDIYSGHGINITSETSTESDSSNFNEIVLPLNTWLSLSDKVINNSLITKVENVGGTEIVQDISNNYYVKLSGETAGKIKVNDIEVQVTPTSDISTLGVNDTIDKKASVFANKFSSDDQSKFNEGDKIIYQVNLSRTIDPLANYRLMRDWELNSNQSTYVRGLSASSKQSLIDQVSNGLISKDSEYVEEAKTVLYTKYISDGDKVLYQTLYDQISKYIKDDEDETSD</sequence>
<accession>A0A2S5RGJ0</accession>
<proteinExistence type="predicted"/>
<dbReference type="RefSeq" id="WP_104207656.1">
    <property type="nucleotide sequence ID" value="NZ_PHNF01000001.1"/>
</dbReference>
<dbReference type="NCBIfam" id="NF045726">
    <property type="entry name" value="XXplasma_LP"/>
    <property type="match status" value="1"/>
</dbReference>
<evidence type="ECO:0008006" key="4">
    <source>
        <dbReference type="Google" id="ProtNLM"/>
    </source>
</evidence>
<keyword evidence="1" id="KW-0732">Signal</keyword>
<dbReference type="EMBL" id="PHNF01000001">
    <property type="protein sequence ID" value="PPE06423.1"/>
    <property type="molecule type" value="Genomic_DNA"/>
</dbReference>
<comment type="caution">
    <text evidence="2">The sequence shown here is derived from an EMBL/GenBank/DDBJ whole genome shotgun (WGS) entry which is preliminary data.</text>
</comment>
<feature type="chain" id="PRO_5015770132" description="Lipoprotein" evidence="1">
    <location>
        <begin position="20"/>
        <end position="693"/>
    </location>
</feature>
<reference evidence="2 3" key="1">
    <citation type="submission" date="2017-11" db="EMBL/GenBank/DDBJ databases">
        <title>Genome sequence of Mesoplasma corruscae ELCA-2 (ATCC 49579).</title>
        <authorList>
            <person name="Lo W.-S."/>
            <person name="Kuo C.-H."/>
        </authorList>
    </citation>
    <scope>NUCLEOTIDE SEQUENCE [LARGE SCALE GENOMIC DNA]</scope>
    <source>
        <strain evidence="2 3">ELCA-2</strain>
    </source>
</reference>